<evidence type="ECO:0000259" key="7">
    <source>
        <dbReference type="Pfam" id="PF25990"/>
    </source>
</evidence>
<dbReference type="NCBIfam" id="TIGR01730">
    <property type="entry name" value="RND_mfp"/>
    <property type="match status" value="1"/>
</dbReference>
<protein>
    <recommendedName>
        <fullName evidence="10">Efflux RND transporter periplasmic adaptor subunit</fullName>
    </recommendedName>
</protein>
<sequence length="554" mass="58953">MNKKKTAIIVIAALVAAGGGTTVYYMQGSKNMKNTAANVQQTTVKVTKGNIRSTITGTSQLEAQQVQMIVPPKEGVIKTINLSRNQNVKEGDLLLELSDSTLTEKLATARQTLNQYQTDLQDLLSQQGALKTVAPKSGKLILSTNISEGASVSKTTKVATIADPGTLLVTLPFIQEEAAQIKAGDTMELAIDGFLLSKTGTVESVAAGSKSDTKGNRLADVTVRVDNDGTMDADLTAQGNITVNGLKIQSMSKAKFQYKTTTTVFANASGTVNKLEIKENRDVQAGELIATIVNDSLSKDITNKQQQIEQQTKSIQDMEEQVQNLKVYAPFDGVFSTDFADPKKNVLTSYPVGTTIKSDVKLGAVASLDTLQLPISVDELDLPKIKTGQKAEIRVDAISGKTYQGEVTQVSTVGTTSNGVSSYTVVLSLKSSPELKYGMTASADIIVEDKRGVLQLPTQAVQTRVGKRTVMLKKEDGTTEQKEVKVGSNNSTMVEITEGLNEGDQVVIQGTSRQSNLTQQQADQMRQQFQQGRGGAGGGGTMIFPSGGGGGGNR</sequence>
<evidence type="ECO:0000313" key="9">
    <source>
        <dbReference type="Proteomes" id="UP000730618"/>
    </source>
</evidence>
<feature type="compositionally biased region" description="Gly residues" evidence="5">
    <location>
        <begin position="532"/>
        <end position="554"/>
    </location>
</feature>
<accession>A0ABM8VHQ0</accession>
<dbReference type="PANTHER" id="PTHR32347:SF14">
    <property type="entry name" value="EFFLUX SYSTEM COMPONENT YKNX-RELATED"/>
    <property type="match status" value="1"/>
</dbReference>
<evidence type="ECO:0000259" key="6">
    <source>
        <dbReference type="Pfam" id="PF25967"/>
    </source>
</evidence>
<organism evidence="8 9">
    <name type="scientific">Paenibacillus allorhizosphaerae</name>
    <dbReference type="NCBI Taxonomy" id="2849866"/>
    <lineage>
        <taxon>Bacteria</taxon>
        <taxon>Bacillati</taxon>
        <taxon>Bacillota</taxon>
        <taxon>Bacilli</taxon>
        <taxon>Bacillales</taxon>
        <taxon>Paenibacillaceae</taxon>
        <taxon>Paenibacillus</taxon>
    </lineage>
</organism>
<dbReference type="InterPro" id="IPR050465">
    <property type="entry name" value="UPF0194_transport"/>
</dbReference>
<proteinExistence type="inferred from homology"/>
<feature type="domain" description="YknX-like beta-barrel" evidence="7">
    <location>
        <begin position="376"/>
        <end position="445"/>
    </location>
</feature>
<dbReference type="PANTHER" id="PTHR32347">
    <property type="entry name" value="EFFLUX SYSTEM COMPONENT YKNX-RELATED"/>
    <property type="match status" value="1"/>
</dbReference>
<evidence type="ECO:0000256" key="3">
    <source>
        <dbReference type="ARBA" id="ARBA00023054"/>
    </source>
</evidence>
<dbReference type="Proteomes" id="UP000730618">
    <property type="component" value="Unassembled WGS sequence"/>
</dbReference>
<dbReference type="InterPro" id="IPR058627">
    <property type="entry name" value="MdtA-like_C"/>
</dbReference>
<dbReference type="InterPro" id="IPR006143">
    <property type="entry name" value="RND_pump_MFP"/>
</dbReference>
<name>A0ABM8VHQ0_9BACL</name>
<comment type="caution">
    <text evidence="8">The sequence shown here is derived from an EMBL/GenBank/DDBJ whole genome shotgun (WGS) entry which is preliminary data.</text>
</comment>
<dbReference type="RefSeq" id="WP_230414944.1">
    <property type="nucleotide sequence ID" value="NZ_CAJVCE010000007.1"/>
</dbReference>
<dbReference type="Pfam" id="PF25967">
    <property type="entry name" value="RND-MFP_C"/>
    <property type="match status" value="1"/>
</dbReference>
<evidence type="ECO:0000256" key="5">
    <source>
        <dbReference type="SAM" id="MobiDB-lite"/>
    </source>
</evidence>
<evidence type="ECO:0000256" key="1">
    <source>
        <dbReference type="ARBA" id="ARBA00004196"/>
    </source>
</evidence>
<comment type="subcellular location">
    <subcellularLocation>
        <location evidence="1">Cell envelope</location>
    </subcellularLocation>
</comment>
<evidence type="ECO:0008006" key="10">
    <source>
        <dbReference type="Google" id="ProtNLM"/>
    </source>
</evidence>
<feature type="coiled-coil region" evidence="4">
    <location>
        <begin position="294"/>
        <end position="328"/>
    </location>
</feature>
<dbReference type="InterPro" id="IPR058636">
    <property type="entry name" value="Beta-barrel_YknX"/>
</dbReference>
<keyword evidence="9" id="KW-1185">Reference proteome</keyword>
<feature type="domain" description="Multidrug resistance protein MdtA-like C-terminal permuted SH3" evidence="6">
    <location>
        <begin position="455"/>
        <end position="512"/>
    </location>
</feature>
<gene>
    <name evidence="8" type="ORF">PAECIP111802_02900</name>
</gene>
<evidence type="ECO:0000256" key="4">
    <source>
        <dbReference type="SAM" id="Coils"/>
    </source>
</evidence>
<keyword evidence="3 4" id="KW-0175">Coiled coil</keyword>
<reference evidence="8 9" key="1">
    <citation type="submission" date="2021-06" db="EMBL/GenBank/DDBJ databases">
        <authorList>
            <person name="Criscuolo A."/>
        </authorList>
    </citation>
    <scope>NUCLEOTIDE SEQUENCE [LARGE SCALE GENOMIC DNA]</scope>
    <source>
        <strain evidence="9">CIP 111802</strain>
    </source>
</reference>
<comment type="similarity">
    <text evidence="2">Belongs to the membrane fusion protein (MFP) (TC 8.A.1) family.</text>
</comment>
<dbReference type="EMBL" id="CAJVCE010000007">
    <property type="protein sequence ID" value="CAG7642764.1"/>
    <property type="molecule type" value="Genomic_DNA"/>
</dbReference>
<feature type="region of interest" description="Disordered" evidence="5">
    <location>
        <begin position="530"/>
        <end position="554"/>
    </location>
</feature>
<dbReference type="Pfam" id="PF25990">
    <property type="entry name" value="Beta-barrel_YknX"/>
    <property type="match status" value="1"/>
</dbReference>
<evidence type="ECO:0000313" key="8">
    <source>
        <dbReference type="EMBL" id="CAG7642764.1"/>
    </source>
</evidence>
<evidence type="ECO:0000256" key="2">
    <source>
        <dbReference type="ARBA" id="ARBA00009477"/>
    </source>
</evidence>